<dbReference type="PROSITE" id="PS51635">
    <property type="entry name" value="PNPLA"/>
    <property type="match status" value="1"/>
</dbReference>
<dbReference type="InterPro" id="IPR016035">
    <property type="entry name" value="Acyl_Trfase/lysoPLipase"/>
</dbReference>
<dbReference type="PANTHER" id="PTHR46394">
    <property type="entry name" value="ANNEXIN"/>
    <property type="match status" value="1"/>
</dbReference>
<evidence type="ECO:0000259" key="2">
    <source>
        <dbReference type="PROSITE" id="PS51635"/>
    </source>
</evidence>
<dbReference type="Gene3D" id="3.40.1090.10">
    <property type="entry name" value="Cytosolic phospholipase A2 catalytic domain"/>
    <property type="match status" value="2"/>
</dbReference>
<accession>A0A6C0DE36</accession>
<dbReference type="GO" id="GO:0006629">
    <property type="term" value="P:lipid metabolic process"/>
    <property type="evidence" value="ECO:0007669"/>
    <property type="project" value="UniProtKB-KW"/>
</dbReference>
<keyword evidence="1" id="KW-0443">Lipid metabolism</keyword>
<organism evidence="3">
    <name type="scientific">viral metagenome</name>
    <dbReference type="NCBI Taxonomy" id="1070528"/>
    <lineage>
        <taxon>unclassified sequences</taxon>
        <taxon>metagenomes</taxon>
        <taxon>organismal metagenomes</taxon>
    </lineage>
</organism>
<dbReference type="EMBL" id="MN739583">
    <property type="protein sequence ID" value="QHT14444.1"/>
    <property type="molecule type" value="Genomic_DNA"/>
</dbReference>
<dbReference type="InterPro" id="IPR002641">
    <property type="entry name" value="PNPLA_dom"/>
</dbReference>
<dbReference type="InterPro" id="IPR052580">
    <property type="entry name" value="Lipid_Hydrolase"/>
</dbReference>
<sequence>MAIPPRRIALSGGGMKGLSHIGGLIGLERHGLLKFVKEYIGTSAGALLSFCVVIGYTFSELRTLSILLNFSLCQNLDPDNIFNFTQTCGLDDGKNVKRFISILLHAKGYSEDITFAEFYAKNPKALNLRIFAVDITNHKSAEFSLLTSPSMKIATALQASMCIPFLFIPVEDSESKYVDGGIVFNFPFHYLTTEERIETIGLAFDDTDMIPTTSDTPIMSYMYNIYKSIYTPQNEILKNEWEHRIIYIPCSKYSSIVFDASEEIKMAMISSGEKAVDAFVLKGAGRGGGGRRKSLP</sequence>
<proteinExistence type="predicted"/>
<reference evidence="3" key="1">
    <citation type="journal article" date="2020" name="Nature">
        <title>Giant virus diversity and host interactions through global metagenomics.</title>
        <authorList>
            <person name="Schulz F."/>
            <person name="Roux S."/>
            <person name="Paez-Espino D."/>
            <person name="Jungbluth S."/>
            <person name="Walsh D.A."/>
            <person name="Denef V.J."/>
            <person name="McMahon K.D."/>
            <person name="Konstantinidis K.T."/>
            <person name="Eloe-Fadrosh E.A."/>
            <person name="Kyrpides N.C."/>
            <person name="Woyke T."/>
        </authorList>
    </citation>
    <scope>NUCLEOTIDE SEQUENCE</scope>
    <source>
        <strain evidence="3">GVMAG-M-3300023174-137</strain>
    </source>
</reference>
<evidence type="ECO:0000256" key="1">
    <source>
        <dbReference type="ARBA" id="ARBA00023098"/>
    </source>
</evidence>
<name>A0A6C0DE36_9ZZZZ</name>
<dbReference type="Pfam" id="PF01734">
    <property type="entry name" value="Patatin"/>
    <property type="match status" value="1"/>
</dbReference>
<dbReference type="PANTHER" id="PTHR46394:SF1">
    <property type="entry name" value="PNPLA DOMAIN-CONTAINING PROTEIN"/>
    <property type="match status" value="1"/>
</dbReference>
<evidence type="ECO:0000313" key="3">
    <source>
        <dbReference type="EMBL" id="QHT14444.1"/>
    </source>
</evidence>
<dbReference type="AlphaFoldDB" id="A0A6C0DE36"/>
<protein>
    <recommendedName>
        <fullName evidence="2">PNPLA domain-containing protein</fullName>
    </recommendedName>
</protein>
<feature type="domain" description="PNPLA" evidence="2">
    <location>
        <begin position="8"/>
        <end position="192"/>
    </location>
</feature>
<dbReference type="SUPFAM" id="SSF52151">
    <property type="entry name" value="FabD/lysophospholipase-like"/>
    <property type="match status" value="1"/>
</dbReference>